<gene>
    <name evidence="1" type="ORF">TraAM80_10456</name>
</gene>
<proteinExistence type="predicted"/>
<dbReference type="Proteomes" id="UP000283634">
    <property type="component" value="Unassembled WGS sequence"/>
</dbReference>
<comment type="caution">
    <text evidence="1">The sequence shown here is derived from an EMBL/GenBank/DDBJ whole genome shotgun (WGS) entry which is preliminary data.</text>
</comment>
<dbReference type="RefSeq" id="XP_029233083.1">
    <property type="nucleotide sequence ID" value="XM_029387073.1"/>
</dbReference>
<name>A0A3R7JQ05_TRYRA</name>
<evidence type="ECO:0000313" key="1">
    <source>
        <dbReference type="EMBL" id="RNE95000.1"/>
    </source>
</evidence>
<reference evidence="1 2" key="1">
    <citation type="journal article" date="2018" name="BMC Genomics">
        <title>Genomic comparison of Trypanosoma conorhini and Trypanosoma rangeli to Trypanosoma cruzi strains of high and low virulence.</title>
        <authorList>
            <person name="Bradwell K.R."/>
            <person name="Koparde V.N."/>
            <person name="Matveyev A.V."/>
            <person name="Serrano M.G."/>
            <person name="Alves J.M."/>
            <person name="Parikh H."/>
            <person name="Huang B."/>
            <person name="Lee V."/>
            <person name="Espinosa-Alvarez O."/>
            <person name="Ortiz P.A."/>
            <person name="Costa-Martins A.G."/>
            <person name="Teixeira M.M."/>
            <person name="Buck G.A."/>
        </authorList>
    </citation>
    <scope>NUCLEOTIDE SEQUENCE [LARGE SCALE GENOMIC DNA]</scope>
    <source>
        <strain evidence="1 2">AM80</strain>
    </source>
</reference>
<accession>A0A3R7JQ05</accession>
<dbReference type="EMBL" id="MKGL01000983">
    <property type="protein sequence ID" value="RNE95000.1"/>
    <property type="molecule type" value="Genomic_DNA"/>
</dbReference>
<dbReference type="GeneID" id="40334389"/>
<dbReference type="AlphaFoldDB" id="A0A3R7JQ05"/>
<sequence length="99" mass="11041">MNGCAAYEVAEGGSWQTLHDMGNNCGGILKPKQPQTTGEGAGVQVNAMGSIMNCPDSSDVKVLRAWRKRHQPAQEQPKCWEMVEDHMCRVRHVFPLQFQ</sequence>
<organism evidence="1 2">
    <name type="scientific">Trypanosoma rangeli</name>
    <dbReference type="NCBI Taxonomy" id="5698"/>
    <lineage>
        <taxon>Eukaryota</taxon>
        <taxon>Discoba</taxon>
        <taxon>Euglenozoa</taxon>
        <taxon>Kinetoplastea</taxon>
        <taxon>Metakinetoplastina</taxon>
        <taxon>Trypanosomatida</taxon>
        <taxon>Trypanosomatidae</taxon>
        <taxon>Trypanosoma</taxon>
        <taxon>Herpetosoma</taxon>
    </lineage>
</organism>
<evidence type="ECO:0000313" key="2">
    <source>
        <dbReference type="Proteomes" id="UP000283634"/>
    </source>
</evidence>
<protein>
    <submittedName>
        <fullName evidence="1">Putative retrotransposon hot spot (RHS) protein</fullName>
    </submittedName>
</protein>
<keyword evidence="2" id="KW-1185">Reference proteome</keyword>